<name>A0A6J6ILT9_9ZZZZ</name>
<organism evidence="2">
    <name type="scientific">freshwater metagenome</name>
    <dbReference type="NCBI Taxonomy" id="449393"/>
    <lineage>
        <taxon>unclassified sequences</taxon>
        <taxon>metagenomes</taxon>
        <taxon>ecological metagenomes</taxon>
    </lineage>
</organism>
<reference evidence="2" key="1">
    <citation type="submission" date="2020-05" db="EMBL/GenBank/DDBJ databases">
        <authorList>
            <person name="Chiriac C."/>
            <person name="Salcher M."/>
            <person name="Ghai R."/>
            <person name="Kavagutti S V."/>
        </authorList>
    </citation>
    <scope>NUCLEOTIDE SEQUENCE</scope>
</reference>
<dbReference type="EMBL" id="CAEZVD010000102">
    <property type="protein sequence ID" value="CAB4625531.1"/>
    <property type="molecule type" value="Genomic_DNA"/>
</dbReference>
<sequence length="123" mass="13096">MIGTRFANKARAVKPAAVKPRTAWAAGASNLNFVLSIIFGSTVTIMAFSFGSAAISKLQTWSNPPINCQGVDCNSIPTITSPTFQWLLEDLAPAKVLLLLAVVGIYVTITERNKDTSAAKKAK</sequence>
<feature type="transmembrane region" description="Helical" evidence="1">
    <location>
        <begin position="31"/>
        <end position="55"/>
    </location>
</feature>
<evidence type="ECO:0000256" key="1">
    <source>
        <dbReference type="SAM" id="Phobius"/>
    </source>
</evidence>
<proteinExistence type="predicted"/>
<keyword evidence="1" id="KW-1133">Transmembrane helix</keyword>
<dbReference type="AlphaFoldDB" id="A0A6J6ILT9"/>
<feature type="transmembrane region" description="Helical" evidence="1">
    <location>
        <begin position="91"/>
        <end position="109"/>
    </location>
</feature>
<keyword evidence="1" id="KW-0812">Transmembrane</keyword>
<keyword evidence="1" id="KW-0472">Membrane</keyword>
<protein>
    <submittedName>
        <fullName evidence="2">Unannotated protein</fullName>
    </submittedName>
</protein>
<accession>A0A6J6ILT9</accession>
<evidence type="ECO:0000313" key="2">
    <source>
        <dbReference type="EMBL" id="CAB4625531.1"/>
    </source>
</evidence>
<gene>
    <name evidence="2" type="ORF">UFOPK1909_00857</name>
</gene>